<protein>
    <submittedName>
        <fullName evidence="2">Junctional cadherin complex regulator</fullName>
    </submittedName>
</protein>
<evidence type="ECO:0000256" key="1">
    <source>
        <dbReference type="SAM" id="MobiDB-lite"/>
    </source>
</evidence>
<organism evidence="2 3">
    <name type="scientific">Phasianus colchicus</name>
    <name type="common">Common pheasant</name>
    <dbReference type="NCBI Taxonomy" id="9054"/>
    <lineage>
        <taxon>Eukaryota</taxon>
        <taxon>Metazoa</taxon>
        <taxon>Chordata</taxon>
        <taxon>Craniata</taxon>
        <taxon>Vertebrata</taxon>
        <taxon>Euteleostomi</taxon>
        <taxon>Archelosauria</taxon>
        <taxon>Archosauria</taxon>
        <taxon>Dinosauria</taxon>
        <taxon>Saurischia</taxon>
        <taxon>Theropoda</taxon>
        <taxon>Coelurosauria</taxon>
        <taxon>Aves</taxon>
        <taxon>Neognathae</taxon>
        <taxon>Galloanserae</taxon>
        <taxon>Galliformes</taxon>
        <taxon>Phasianidae</taxon>
        <taxon>Phasianinae</taxon>
        <taxon>Phasianus</taxon>
    </lineage>
</organism>
<dbReference type="AlphaFoldDB" id="A0A669QH35"/>
<dbReference type="InterPro" id="IPR027968">
    <property type="entry name" value="JHY"/>
</dbReference>
<name>A0A669QH35_PHACC</name>
<evidence type="ECO:0000313" key="3">
    <source>
        <dbReference type="Proteomes" id="UP000472261"/>
    </source>
</evidence>
<proteinExistence type="predicted"/>
<accession>A0A669QH35</accession>
<reference evidence="2" key="2">
    <citation type="submission" date="2025-09" db="UniProtKB">
        <authorList>
            <consortium name="Ensembl"/>
        </authorList>
    </citation>
    <scope>IDENTIFICATION</scope>
</reference>
<gene>
    <name evidence="2" type="primary">JHY</name>
</gene>
<dbReference type="GO" id="GO:0035082">
    <property type="term" value="P:axoneme assembly"/>
    <property type="evidence" value="ECO:0007669"/>
    <property type="project" value="TreeGrafter"/>
</dbReference>
<feature type="region of interest" description="Disordered" evidence="1">
    <location>
        <begin position="98"/>
        <end position="128"/>
    </location>
</feature>
<dbReference type="Pfam" id="PF15261">
    <property type="entry name" value="JHY"/>
    <property type="match status" value="1"/>
</dbReference>
<feature type="compositionally biased region" description="Polar residues" evidence="1">
    <location>
        <begin position="406"/>
        <end position="419"/>
    </location>
</feature>
<feature type="region of interest" description="Disordered" evidence="1">
    <location>
        <begin position="405"/>
        <end position="445"/>
    </location>
</feature>
<evidence type="ECO:0000313" key="2">
    <source>
        <dbReference type="Ensembl" id="ENSPCLP00000013381.1"/>
    </source>
</evidence>
<dbReference type="OMA" id="WKFHPSS"/>
<dbReference type="PANTHER" id="PTHR14726">
    <property type="entry name" value="JHY PROTEIN HOMOLOG"/>
    <property type="match status" value="1"/>
</dbReference>
<sequence length="806" mass="91029">MKHTEKTAFADAICAQEAQPSLRLLPSAPRVPAPAARQGPAIESRAATSLSHNAHGLVQTIGVQHSMNASDTAYVTVSSPYTFHVSNECFPQSELTQPGFHPASWKRPPASEGSVGSELRDCQDSDSESLALERQYQLELQQRIRAHDELVGLSAGELEDDSLEEEDSLEKTSSEEQEGAKHDAVQCTDRVRKKESDGREQQPVDKYFSLKYNPNWKNTKEAVEFSEVEKHHVAEGGSVDLSQDSFYLHSSVSSGEKNQQEAKFQESFSEFGTELLSFHEPNAFVCSEPFRLHTRGDESSDGYYFKDSLSTYSSAFSLQIPEDRPQRAKKDFVEKNKRTLGLRTDKNKSYLQLHGKKQEVIQEQVADTKTVDEEPVQSALPYPNMKMHPEDKWYLNSQRLKDHQNKWSQRNKVKSNQNLEGRAFSRSDNHQPAGRPAKPKSWHYKHHQMSEFHTAPLQTVEQDNSNALQKCPNPSVGPDTNTAANSDTCLSNFPACTSKNNKNWQHDRPKGLPHGQQHLYNHATVPFFPRDGSTNGQAHPNQKKSSSTFNANYQEMAKDQVLLQDCKRQIYATSSLWPSQASVHSSPAAFCTAFQPTQTVERRHQEMSCLSEADDLQLFSPLPPLIPHIESDSEVDPERCEGNQVKISRSNSEGYLMQLEKQKQHKVCKKPYSSKACINLDVKLGGLGPDYEAIKEKKEKLKQQKEYAQRIKEHNMKNIALVQRLPPKPQVVSSVSRQKALEYAKKIPKPKTFTARQSEEEVKEERLLLPALKGDSLPPITSLETLQSRHEKEKQVVAAFRTLHIL</sequence>
<dbReference type="Proteomes" id="UP000472261">
    <property type="component" value="Unplaced"/>
</dbReference>
<dbReference type="PANTHER" id="PTHR14726:SF1">
    <property type="entry name" value="JHY PROTEIN HOMOLOG"/>
    <property type="match status" value="1"/>
</dbReference>
<feature type="compositionally biased region" description="Acidic residues" evidence="1">
    <location>
        <begin position="157"/>
        <end position="168"/>
    </location>
</feature>
<feature type="compositionally biased region" description="Basic and acidic residues" evidence="1">
    <location>
        <begin position="169"/>
        <end position="202"/>
    </location>
</feature>
<keyword evidence="3" id="KW-1185">Reference proteome</keyword>
<dbReference type="Ensembl" id="ENSPCLT00000017794.1">
    <property type="protein sequence ID" value="ENSPCLP00000013381.1"/>
    <property type="gene ID" value="ENSPCLG00000010979.1"/>
</dbReference>
<feature type="region of interest" description="Disordered" evidence="1">
    <location>
        <begin position="155"/>
        <end position="202"/>
    </location>
</feature>
<reference evidence="2" key="1">
    <citation type="submission" date="2025-08" db="UniProtKB">
        <authorList>
            <consortium name="Ensembl"/>
        </authorList>
    </citation>
    <scope>IDENTIFICATION</scope>
</reference>